<protein>
    <submittedName>
        <fullName evidence="5">Putative transcriptional regulatory protein moc3</fullName>
    </submittedName>
</protein>
<proteinExistence type="predicted"/>
<name>H0EH81_GLAL7</name>
<sequence>MITSAASSCTDPWSSSGGGGYVEEEDDDGDVSWVQEDDVAVVPKLEPMEDEDINMADLEMKESVPPETPSATSTPAQAKRPRGRPRKHPKPTPESQAKITKGRSKTGCITCRKRKKKCDEAKPGCMNCEKNSVQCEGYPEKTIWKSGKEKAEEEGDQNSAFKKMLLPIALHHTGLMHSILALSGKHIDYASSYGRQFLQEHPNVDVESLEERSQYHHDEAVKELVRVDKEGDSNVVTNATYGQILCLVLQTLSDPKPTGQHRFHLQHYQRLVEESPPENGDFLKFIHEFFQYHICADELIALPTDDTRILGPDDWNLPSTVLQPAAVRLLGVSDGLFVYMSKITNIRNTIRENMEAGADIVVDFTSLYRAAEIDAGIRDWQPAWPEGDSRDLAGLLYKQMMNAIVLLYVHGSTTKSVIIYD</sequence>
<dbReference type="Proteomes" id="UP000005446">
    <property type="component" value="Unassembled WGS sequence"/>
</dbReference>
<dbReference type="AlphaFoldDB" id="H0EH81"/>
<feature type="compositionally biased region" description="Acidic residues" evidence="3">
    <location>
        <begin position="22"/>
        <end position="39"/>
    </location>
</feature>
<keyword evidence="6" id="KW-1185">Reference proteome</keyword>
<dbReference type="Pfam" id="PF00172">
    <property type="entry name" value="Zn_clus"/>
    <property type="match status" value="1"/>
</dbReference>
<dbReference type="GO" id="GO:0000976">
    <property type="term" value="F:transcription cis-regulatory region binding"/>
    <property type="evidence" value="ECO:0007669"/>
    <property type="project" value="TreeGrafter"/>
</dbReference>
<dbReference type="HOGENOM" id="CLU_021380_0_1_1"/>
<keyword evidence="2" id="KW-0539">Nucleus</keyword>
<evidence type="ECO:0000256" key="1">
    <source>
        <dbReference type="ARBA" id="ARBA00004123"/>
    </source>
</evidence>
<dbReference type="InterPro" id="IPR021858">
    <property type="entry name" value="Fun_TF"/>
</dbReference>
<evidence type="ECO:0000313" key="6">
    <source>
        <dbReference type="Proteomes" id="UP000005446"/>
    </source>
</evidence>
<dbReference type="InParanoid" id="H0EH81"/>
<gene>
    <name evidence="5" type="ORF">M7I_1858</name>
</gene>
<feature type="domain" description="Zn(2)-C6 fungal-type" evidence="4">
    <location>
        <begin position="107"/>
        <end position="135"/>
    </location>
</feature>
<dbReference type="SUPFAM" id="SSF57701">
    <property type="entry name" value="Zn2/Cys6 DNA-binding domain"/>
    <property type="match status" value="1"/>
</dbReference>
<dbReference type="PANTHER" id="PTHR37534">
    <property type="entry name" value="TRANSCRIPTIONAL ACTIVATOR PROTEIN UGA3"/>
    <property type="match status" value="1"/>
</dbReference>
<dbReference type="EMBL" id="AGUE01000036">
    <property type="protein sequence ID" value="EHL02126.1"/>
    <property type="molecule type" value="Genomic_DNA"/>
</dbReference>
<accession>H0EH81</accession>
<dbReference type="InterPro" id="IPR001138">
    <property type="entry name" value="Zn2Cys6_DnaBD"/>
</dbReference>
<dbReference type="PROSITE" id="PS00354">
    <property type="entry name" value="HMGI_Y"/>
    <property type="match status" value="1"/>
</dbReference>
<dbReference type="OrthoDB" id="3509362at2759"/>
<dbReference type="GO" id="GO:0045944">
    <property type="term" value="P:positive regulation of transcription by RNA polymerase II"/>
    <property type="evidence" value="ECO:0007669"/>
    <property type="project" value="TreeGrafter"/>
</dbReference>
<dbReference type="GO" id="GO:0000981">
    <property type="term" value="F:DNA-binding transcription factor activity, RNA polymerase II-specific"/>
    <property type="evidence" value="ECO:0007669"/>
    <property type="project" value="InterPro"/>
</dbReference>
<dbReference type="CDD" id="cd00067">
    <property type="entry name" value="GAL4"/>
    <property type="match status" value="1"/>
</dbReference>
<organism evidence="5 6">
    <name type="scientific">Glarea lozoyensis (strain ATCC 74030 / MF5533)</name>
    <dbReference type="NCBI Taxonomy" id="1104152"/>
    <lineage>
        <taxon>Eukaryota</taxon>
        <taxon>Fungi</taxon>
        <taxon>Dikarya</taxon>
        <taxon>Ascomycota</taxon>
        <taxon>Pezizomycotina</taxon>
        <taxon>Leotiomycetes</taxon>
        <taxon>Helotiales</taxon>
        <taxon>Helotiaceae</taxon>
        <taxon>Glarea</taxon>
    </lineage>
</organism>
<evidence type="ECO:0000259" key="4">
    <source>
        <dbReference type="PROSITE" id="PS50048"/>
    </source>
</evidence>
<comment type="caution">
    <text evidence="5">The sequence shown here is derived from an EMBL/GenBank/DDBJ whole genome shotgun (WGS) entry which is preliminary data.</text>
</comment>
<feature type="region of interest" description="Disordered" evidence="3">
    <location>
        <begin position="1"/>
        <end position="103"/>
    </location>
</feature>
<feature type="compositionally biased region" description="Low complexity" evidence="3">
    <location>
        <begin position="65"/>
        <end position="78"/>
    </location>
</feature>
<comment type="subcellular location">
    <subcellularLocation>
        <location evidence="1">Nucleus</location>
    </subcellularLocation>
</comment>
<evidence type="ECO:0000256" key="2">
    <source>
        <dbReference type="ARBA" id="ARBA00023242"/>
    </source>
</evidence>
<dbReference type="InterPro" id="IPR000637">
    <property type="entry name" value="HMGI/Y_DNA-bd_CS"/>
</dbReference>
<dbReference type="GO" id="GO:0005634">
    <property type="term" value="C:nucleus"/>
    <property type="evidence" value="ECO:0007669"/>
    <property type="project" value="UniProtKB-SubCell"/>
</dbReference>
<dbReference type="SMART" id="SM00066">
    <property type="entry name" value="GAL4"/>
    <property type="match status" value="1"/>
</dbReference>
<feature type="compositionally biased region" description="Polar residues" evidence="3">
    <location>
        <begin position="1"/>
        <end position="13"/>
    </location>
</feature>
<dbReference type="PROSITE" id="PS50048">
    <property type="entry name" value="ZN2_CY6_FUNGAL_2"/>
    <property type="match status" value="1"/>
</dbReference>
<reference evidence="5 6" key="1">
    <citation type="journal article" date="2012" name="Eukaryot. Cell">
        <title>Genome sequence of the fungus Glarea lozoyensis: the first genome sequence of a species from the Helotiaceae family.</title>
        <authorList>
            <person name="Youssar L."/>
            <person name="Gruening B.A."/>
            <person name="Erxleben A."/>
            <person name="Guenther S."/>
            <person name="Huettel W."/>
        </authorList>
    </citation>
    <scope>NUCLEOTIDE SEQUENCE [LARGE SCALE GENOMIC DNA]</scope>
    <source>
        <strain evidence="6">ATCC 74030 / MF5533</strain>
    </source>
</reference>
<dbReference type="PROSITE" id="PS00463">
    <property type="entry name" value="ZN2_CY6_FUNGAL_1"/>
    <property type="match status" value="1"/>
</dbReference>
<dbReference type="Pfam" id="PF11951">
    <property type="entry name" value="Fungal_trans_2"/>
    <property type="match status" value="1"/>
</dbReference>
<evidence type="ECO:0000313" key="5">
    <source>
        <dbReference type="EMBL" id="EHL02126.1"/>
    </source>
</evidence>
<dbReference type="Gene3D" id="4.10.240.10">
    <property type="entry name" value="Zn(2)-C6 fungal-type DNA-binding domain"/>
    <property type="match status" value="1"/>
</dbReference>
<evidence type="ECO:0000256" key="3">
    <source>
        <dbReference type="SAM" id="MobiDB-lite"/>
    </source>
</evidence>
<dbReference type="InterPro" id="IPR036864">
    <property type="entry name" value="Zn2-C6_fun-type_DNA-bd_sf"/>
</dbReference>
<feature type="compositionally biased region" description="Basic residues" evidence="3">
    <location>
        <begin position="79"/>
        <end position="90"/>
    </location>
</feature>
<dbReference type="GO" id="GO:0008270">
    <property type="term" value="F:zinc ion binding"/>
    <property type="evidence" value="ECO:0007669"/>
    <property type="project" value="InterPro"/>
</dbReference>
<dbReference type="PANTHER" id="PTHR37534:SF38">
    <property type="entry name" value="ZN(2)-C6 FUNGAL-TYPE DOMAIN-CONTAINING PROTEIN"/>
    <property type="match status" value="1"/>
</dbReference>